<dbReference type="AlphaFoldDB" id="A0A182XR90"/>
<evidence type="ECO:0000313" key="1">
    <source>
        <dbReference type="EnsemblMetazoa" id="AQUA014371-PA"/>
    </source>
</evidence>
<reference evidence="1" key="1">
    <citation type="submission" date="2020-05" db="UniProtKB">
        <authorList>
            <consortium name="EnsemblMetazoa"/>
        </authorList>
    </citation>
    <scope>IDENTIFICATION</scope>
    <source>
        <strain evidence="1">SANGQUA</strain>
    </source>
</reference>
<accession>A0A182XR90</accession>
<dbReference type="EnsemblMetazoa" id="AQUA014371-RA">
    <property type="protein sequence ID" value="AQUA014371-PA"/>
    <property type="gene ID" value="AQUA014371"/>
</dbReference>
<sequence length="32" mass="4107">MKISSMIRYYMWWLILILFQRRSVLVQRQPLH</sequence>
<proteinExistence type="predicted"/>
<evidence type="ECO:0000313" key="2">
    <source>
        <dbReference type="Proteomes" id="UP000076407"/>
    </source>
</evidence>
<organism evidence="1 2">
    <name type="scientific">Anopheles quadriannulatus</name>
    <name type="common">Mosquito</name>
    <dbReference type="NCBI Taxonomy" id="34691"/>
    <lineage>
        <taxon>Eukaryota</taxon>
        <taxon>Metazoa</taxon>
        <taxon>Ecdysozoa</taxon>
        <taxon>Arthropoda</taxon>
        <taxon>Hexapoda</taxon>
        <taxon>Insecta</taxon>
        <taxon>Pterygota</taxon>
        <taxon>Neoptera</taxon>
        <taxon>Endopterygota</taxon>
        <taxon>Diptera</taxon>
        <taxon>Nematocera</taxon>
        <taxon>Culicoidea</taxon>
        <taxon>Culicidae</taxon>
        <taxon>Anophelinae</taxon>
        <taxon>Anopheles</taxon>
    </lineage>
</organism>
<keyword evidence="2" id="KW-1185">Reference proteome</keyword>
<name>A0A182XR90_ANOQN</name>
<protein>
    <submittedName>
        <fullName evidence="1">Uncharacterized protein</fullName>
    </submittedName>
</protein>
<dbReference type="Proteomes" id="UP000076407">
    <property type="component" value="Unassembled WGS sequence"/>
</dbReference>
<dbReference type="VEuPathDB" id="VectorBase:AQUA014371"/>